<keyword evidence="2" id="KW-0808">Transferase</keyword>
<protein>
    <submittedName>
        <fullName evidence="9">Uncharacterized protein</fullName>
    </submittedName>
</protein>
<reference evidence="9 10" key="1">
    <citation type="journal article" date="2023" name="Commun. Biol.">
        <title>Reorganization of the ancestral sex-determining regions during the evolution of trioecy in Pleodorina starrii.</title>
        <authorList>
            <person name="Takahashi K."/>
            <person name="Suzuki S."/>
            <person name="Kawai-Toyooka H."/>
            <person name="Yamamoto K."/>
            <person name="Hamaji T."/>
            <person name="Ootsuki R."/>
            <person name="Yamaguchi H."/>
            <person name="Kawachi M."/>
            <person name="Higashiyama T."/>
            <person name="Nozaki H."/>
        </authorList>
    </citation>
    <scope>NUCLEOTIDE SEQUENCE [LARGE SCALE GENOMIC DNA]</scope>
    <source>
        <strain evidence="9 10">NIES-4479</strain>
    </source>
</reference>
<feature type="compositionally biased region" description="Low complexity" evidence="8">
    <location>
        <begin position="258"/>
        <end position="276"/>
    </location>
</feature>
<gene>
    <name evidence="9" type="primary">PLESTMB000164</name>
    <name evidence="9" type="ORF">PLESTB_001178000</name>
</gene>
<comment type="caution">
    <text evidence="9">The sequence shown here is derived from an EMBL/GenBank/DDBJ whole genome shotgun (WGS) entry which is preliminary data.</text>
</comment>
<keyword evidence="5" id="KW-0472">Membrane</keyword>
<dbReference type="PANTHER" id="PTHR12812:SF0">
    <property type="entry name" value="HEPARAN-SULFATE 6-O-SULFOTRANSFERASE"/>
    <property type="match status" value="1"/>
</dbReference>
<dbReference type="AlphaFoldDB" id="A0A9W6BRD9"/>
<proteinExistence type="predicted"/>
<dbReference type="PANTHER" id="PTHR12812">
    <property type="entry name" value="HEPARAN SULFATE 6-O-SULFOTRANSFERASE 3"/>
    <property type="match status" value="1"/>
</dbReference>
<evidence type="ECO:0000313" key="9">
    <source>
        <dbReference type="EMBL" id="GLC57056.1"/>
    </source>
</evidence>
<dbReference type="InterPro" id="IPR010635">
    <property type="entry name" value="Heparan_SO4-6-sulfoTrfase"/>
</dbReference>
<feature type="compositionally biased region" description="Gly residues" evidence="8">
    <location>
        <begin position="124"/>
        <end position="142"/>
    </location>
</feature>
<feature type="compositionally biased region" description="Basic and acidic residues" evidence="8">
    <location>
        <begin position="418"/>
        <end position="432"/>
    </location>
</feature>
<accession>A0A9W6BRD9</accession>
<evidence type="ECO:0000256" key="6">
    <source>
        <dbReference type="ARBA" id="ARBA00023180"/>
    </source>
</evidence>
<evidence type="ECO:0000256" key="1">
    <source>
        <dbReference type="ARBA" id="ARBA00004167"/>
    </source>
</evidence>
<sequence length="448" mass="48655">MPLLDPYDNELVISLKDFAMHPIAAELLHNGAAFQVLGITNYSHWGDANAFRGCLLRYEHLREQMVDVAKARVQRFTHVGTTDRLFESAASALVSMGLSVESPAYSGGDEDVAGRGGTRRKEGQGPGQGQGQGRGGGGGGGRTVSSEAAAQLQLLAKLIREARRRLQTAQKELVDAQRTQADPSLVSMLQSRVDTARNDLIEAQEKLAVVRDLLPANLGGGGAAQDIHLEENVGHAARRRLLEEVSSSSDQQGEDGTRQQQQLQGSETSAGAAGSAQVEATEEGAAGGLGDLEEMAEQRRRLASTVTLPTVDAFGNPLDPEYKRITRSNVGAEFMRCANRAQERSTSRRDQSLAAMATADGRHVSFSKAARTRIPQEVLDLIRSYNTMDTPLHQTGLAILDRRVSEQRAAGLYQDIPTELRARTDRGEERQRQRQQGARAQAKEDELR</sequence>
<organism evidence="9 10">
    <name type="scientific">Pleodorina starrii</name>
    <dbReference type="NCBI Taxonomy" id="330485"/>
    <lineage>
        <taxon>Eukaryota</taxon>
        <taxon>Viridiplantae</taxon>
        <taxon>Chlorophyta</taxon>
        <taxon>core chlorophytes</taxon>
        <taxon>Chlorophyceae</taxon>
        <taxon>CS clade</taxon>
        <taxon>Chlamydomonadales</taxon>
        <taxon>Volvocaceae</taxon>
        <taxon>Pleodorina</taxon>
    </lineage>
</organism>
<evidence type="ECO:0000256" key="2">
    <source>
        <dbReference type="ARBA" id="ARBA00022679"/>
    </source>
</evidence>
<feature type="coiled-coil region" evidence="7">
    <location>
        <begin position="152"/>
        <end position="213"/>
    </location>
</feature>
<name>A0A9W6BRD9_9CHLO</name>
<dbReference type="Proteomes" id="UP001165080">
    <property type="component" value="Unassembled WGS sequence"/>
</dbReference>
<dbReference type="GO" id="GO:0017095">
    <property type="term" value="F:heparan sulfate 6-sulfotransferase activity"/>
    <property type="evidence" value="ECO:0007669"/>
    <property type="project" value="TreeGrafter"/>
</dbReference>
<dbReference type="EMBL" id="BRXU01000017">
    <property type="protein sequence ID" value="GLC57056.1"/>
    <property type="molecule type" value="Genomic_DNA"/>
</dbReference>
<dbReference type="GO" id="GO:0016020">
    <property type="term" value="C:membrane"/>
    <property type="evidence" value="ECO:0007669"/>
    <property type="project" value="UniProtKB-SubCell"/>
</dbReference>
<keyword evidence="3" id="KW-0812">Transmembrane</keyword>
<evidence type="ECO:0000256" key="4">
    <source>
        <dbReference type="ARBA" id="ARBA00022989"/>
    </source>
</evidence>
<comment type="subcellular location">
    <subcellularLocation>
        <location evidence="1">Membrane</location>
        <topology evidence="1">Single-pass membrane protein</topology>
    </subcellularLocation>
</comment>
<evidence type="ECO:0000256" key="5">
    <source>
        <dbReference type="ARBA" id="ARBA00023136"/>
    </source>
</evidence>
<feature type="region of interest" description="Disordered" evidence="8">
    <location>
        <begin position="243"/>
        <end position="283"/>
    </location>
</feature>
<evidence type="ECO:0000256" key="8">
    <source>
        <dbReference type="SAM" id="MobiDB-lite"/>
    </source>
</evidence>
<feature type="region of interest" description="Disordered" evidence="8">
    <location>
        <begin position="103"/>
        <end position="145"/>
    </location>
</feature>
<feature type="region of interest" description="Disordered" evidence="8">
    <location>
        <begin position="412"/>
        <end position="448"/>
    </location>
</feature>
<evidence type="ECO:0000256" key="7">
    <source>
        <dbReference type="SAM" id="Coils"/>
    </source>
</evidence>
<keyword evidence="6" id="KW-0325">Glycoprotein</keyword>
<evidence type="ECO:0000256" key="3">
    <source>
        <dbReference type="ARBA" id="ARBA00022692"/>
    </source>
</evidence>
<keyword evidence="10" id="KW-1185">Reference proteome</keyword>
<keyword evidence="4" id="KW-1133">Transmembrane helix</keyword>
<evidence type="ECO:0000313" key="10">
    <source>
        <dbReference type="Proteomes" id="UP001165080"/>
    </source>
</evidence>
<keyword evidence="7" id="KW-0175">Coiled coil</keyword>